<protein>
    <submittedName>
        <fullName evidence="2">Uncharacterized protein</fullName>
    </submittedName>
</protein>
<gene>
    <name evidence="2" type="ORF">RUM44_007381</name>
</gene>
<organism evidence="2 3">
    <name type="scientific">Polyplax serrata</name>
    <name type="common">Common mouse louse</name>
    <dbReference type="NCBI Taxonomy" id="468196"/>
    <lineage>
        <taxon>Eukaryota</taxon>
        <taxon>Metazoa</taxon>
        <taxon>Ecdysozoa</taxon>
        <taxon>Arthropoda</taxon>
        <taxon>Hexapoda</taxon>
        <taxon>Insecta</taxon>
        <taxon>Pterygota</taxon>
        <taxon>Neoptera</taxon>
        <taxon>Paraneoptera</taxon>
        <taxon>Psocodea</taxon>
        <taxon>Troctomorpha</taxon>
        <taxon>Phthiraptera</taxon>
        <taxon>Anoplura</taxon>
        <taxon>Polyplacidae</taxon>
        <taxon>Polyplax</taxon>
    </lineage>
</organism>
<evidence type="ECO:0000313" key="2">
    <source>
        <dbReference type="EMBL" id="KAK6632340.1"/>
    </source>
</evidence>
<feature type="compositionally biased region" description="Polar residues" evidence="1">
    <location>
        <begin position="284"/>
        <end position="295"/>
    </location>
</feature>
<evidence type="ECO:0000313" key="3">
    <source>
        <dbReference type="Proteomes" id="UP001359485"/>
    </source>
</evidence>
<keyword evidence="3" id="KW-1185">Reference proteome</keyword>
<feature type="region of interest" description="Disordered" evidence="1">
    <location>
        <begin position="248"/>
        <end position="340"/>
    </location>
</feature>
<accession>A0ABR1B0I9</accession>
<feature type="compositionally biased region" description="Low complexity" evidence="1">
    <location>
        <begin position="312"/>
        <end position="336"/>
    </location>
</feature>
<comment type="caution">
    <text evidence="2">The sequence shown here is derived from an EMBL/GenBank/DDBJ whole genome shotgun (WGS) entry which is preliminary data.</text>
</comment>
<feature type="compositionally biased region" description="Low complexity" evidence="1">
    <location>
        <begin position="264"/>
        <end position="283"/>
    </location>
</feature>
<dbReference type="EMBL" id="JAWJWF010000005">
    <property type="protein sequence ID" value="KAK6632340.1"/>
    <property type="molecule type" value="Genomic_DNA"/>
</dbReference>
<name>A0ABR1B0I9_POLSC</name>
<reference evidence="2 3" key="1">
    <citation type="submission" date="2023-09" db="EMBL/GenBank/DDBJ databases">
        <title>Genomes of two closely related lineages of the louse Polyplax serrata with different host specificities.</title>
        <authorList>
            <person name="Martinu J."/>
            <person name="Tarabai H."/>
            <person name="Stefka J."/>
            <person name="Hypsa V."/>
        </authorList>
    </citation>
    <scope>NUCLEOTIDE SEQUENCE [LARGE SCALE GENOMIC DNA]</scope>
    <source>
        <strain evidence="2">98ZLc_SE</strain>
    </source>
</reference>
<evidence type="ECO:0000256" key="1">
    <source>
        <dbReference type="SAM" id="MobiDB-lite"/>
    </source>
</evidence>
<sequence>MRENSEFALQPGTEANESGIFMGFWDQEKTLTVIQDLEASLNSVENKCKRLLEDLIFYQNYWEEWSNRTIIKVTPSLPESTNEITNISERHSTSVPDVTSRKVSIHLQCFEDSFRESFGKKLSSINKELLKVTRKIGLDENQFILPVDEYLAQLKAVASDNVLKYWSKVKKQFLKSYVKKSVKSDIALDVATQNRINSQISKITQKELQMYKNLSKICYTKRNKKRWRKKNVCTVVQRKQFKAKKLLLQNPGPGLKPKPRFVRSKSSVDTTTVTSSGSLSNTVNKKSSAKSSYETRNNKRHAEISKSKGTISETRSSVSSLKSKSTCTSKSKPGTKQLSESTHNLDVDTICSNLINSIRNINVLKSNTNSISQEIPKNSSNLKKNVKSTKPFSTCSPKREAITPTLQQLFSLRKYMDVSMISKLLAPNKVETDEPKCTISIEKRLPPTEEPTQKVTTLNTKYITTTYPFSPKRNARIEKERNSQAELPAEPTGQMCTENIVVNNVKNSQVRHLINISTPKNSNSATERKLRSKYTKTAQENIEKYPKTEARSAWTFNLNNMSNNQKSNSGNVKKHHFCNNASGDGTYKVTEQKFKETWNNVLSMFSSLAK</sequence>
<proteinExistence type="predicted"/>
<dbReference type="Proteomes" id="UP001359485">
    <property type="component" value="Unassembled WGS sequence"/>
</dbReference>
<feature type="compositionally biased region" description="Basic and acidic residues" evidence="1">
    <location>
        <begin position="296"/>
        <end position="306"/>
    </location>
</feature>